<dbReference type="RefSeq" id="WP_164613440.1">
    <property type="nucleotide sequence ID" value="NZ_JAAIKE010000005.1"/>
</dbReference>
<name>A0A6B3RQZ3_9RHOB</name>
<dbReference type="InterPro" id="IPR019088">
    <property type="entry name" value="CHP02186-rel_TM"/>
</dbReference>
<accession>A0A6B3RQZ3</accession>
<dbReference type="Proteomes" id="UP000481421">
    <property type="component" value="Unassembled WGS sequence"/>
</dbReference>
<dbReference type="AlphaFoldDB" id="A0A6B3RQZ3"/>
<proteinExistence type="predicted"/>
<comment type="caution">
    <text evidence="3">The sequence shown here is derived from an EMBL/GenBank/DDBJ whole genome shotgun (WGS) entry which is preliminary data.</text>
</comment>
<evidence type="ECO:0000256" key="2">
    <source>
        <dbReference type="SAM" id="SignalP"/>
    </source>
</evidence>
<keyword evidence="1" id="KW-1133">Transmembrane helix</keyword>
<keyword evidence="1" id="KW-0472">Membrane</keyword>
<evidence type="ECO:0000256" key="1">
    <source>
        <dbReference type="SAM" id="Phobius"/>
    </source>
</evidence>
<feature type="transmembrane region" description="Helical" evidence="1">
    <location>
        <begin position="226"/>
        <end position="250"/>
    </location>
</feature>
<evidence type="ECO:0008006" key="5">
    <source>
        <dbReference type="Google" id="ProtNLM"/>
    </source>
</evidence>
<keyword evidence="2" id="KW-0732">Signal</keyword>
<protein>
    <recommendedName>
        <fullName evidence="5">TIGR02186 family protein</fullName>
    </recommendedName>
</protein>
<dbReference type="Pfam" id="PF09608">
    <property type="entry name" value="Alph_Pro_TM"/>
    <property type="match status" value="1"/>
</dbReference>
<evidence type="ECO:0000313" key="3">
    <source>
        <dbReference type="EMBL" id="NEX47576.1"/>
    </source>
</evidence>
<keyword evidence="1" id="KW-0812">Transmembrane</keyword>
<reference evidence="3 4" key="1">
    <citation type="submission" date="2020-02" db="EMBL/GenBank/DDBJ databases">
        <title>Rhodobacter algicola sp. nov., isolated from microalga culture.</title>
        <authorList>
            <person name="Park C.-Y."/>
        </authorList>
    </citation>
    <scope>NUCLEOTIDE SEQUENCE [LARGE SCALE GENOMIC DNA]</scope>
    <source>
        <strain evidence="3 4">ETT8</strain>
    </source>
</reference>
<evidence type="ECO:0000313" key="4">
    <source>
        <dbReference type="Proteomes" id="UP000481421"/>
    </source>
</evidence>
<feature type="chain" id="PRO_5025459244" description="TIGR02186 family protein" evidence="2">
    <location>
        <begin position="18"/>
        <end position="252"/>
    </location>
</feature>
<organism evidence="3 4">
    <name type="scientific">Pseudotabrizicola algicola</name>
    <dbReference type="NCBI Taxonomy" id="2709381"/>
    <lineage>
        <taxon>Bacteria</taxon>
        <taxon>Pseudomonadati</taxon>
        <taxon>Pseudomonadota</taxon>
        <taxon>Alphaproteobacteria</taxon>
        <taxon>Rhodobacterales</taxon>
        <taxon>Paracoccaceae</taxon>
        <taxon>Pseudotabrizicola</taxon>
    </lineage>
</organism>
<feature type="signal peptide" evidence="2">
    <location>
        <begin position="1"/>
        <end position="17"/>
    </location>
</feature>
<sequence>MIRAALLFCLFALPAAASTEDIVAGLSQNRVSITADFEGSEILIYGAVRRTAPAPEGQLHVIITVEGPATPVTVRRKERTAGIWINRESVQIASAPSFYAIATTGRLKEILSETENLRHQITIPRAIRAVGISQQAANAPEFLEALIRVRESENRYRLNERSVQFTQSTLFRSDVVLPANLTEGLYRVRIFLTRDGQVVDKIERQINVRKEGLERFLFNLSRDQPLIYGLLSLLIAVVAGYGASAAFRLFKR</sequence>
<gene>
    <name evidence="3" type="ORF">G3572_15290</name>
</gene>
<keyword evidence="4" id="KW-1185">Reference proteome</keyword>
<dbReference type="EMBL" id="JAAIKE010000005">
    <property type="protein sequence ID" value="NEX47576.1"/>
    <property type="molecule type" value="Genomic_DNA"/>
</dbReference>